<evidence type="ECO:0000259" key="6">
    <source>
        <dbReference type="PROSITE" id="PS51294"/>
    </source>
</evidence>
<evidence type="ECO:0000256" key="1">
    <source>
        <dbReference type="ARBA" id="ARBA00023015"/>
    </source>
</evidence>
<feature type="domain" description="HTH myb-type" evidence="6">
    <location>
        <begin position="13"/>
        <end position="66"/>
    </location>
</feature>
<reference evidence="7" key="1">
    <citation type="submission" date="2021-01" db="EMBL/GenBank/DDBJ databases">
        <authorList>
            <person name="Corre E."/>
            <person name="Pelletier E."/>
            <person name="Niang G."/>
            <person name="Scheremetjew M."/>
            <person name="Finn R."/>
            <person name="Kale V."/>
            <person name="Holt S."/>
            <person name="Cochrane G."/>
            <person name="Meng A."/>
            <person name="Brown T."/>
            <person name="Cohen L."/>
        </authorList>
    </citation>
    <scope>NUCLEOTIDE SEQUENCE</scope>
    <source>
        <strain evidence="7">CCAP1064/1</strain>
    </source>
</reference>
<dbReference type="CDD" id="cd00167">
    <property type="entry name" value="SANT"/>
    <property type="match status" value="1"/>
</dbReference>
<sequence>MSSIIEKRRTSWRHNKGRWTDEEKKIFLEALLVHGRGRWKLISRTLTTRTLVQIKSHAQKIIERMDAGHDVFTVLNKSQKDIPAIVKEKKRLNRPRSIDIKTARILLSLMQSPYIDRNTQLY</sequence>
<evidence type="ECO:0000259" key="4">
    <source>
        <dbReference type="PROSITE" id="PS50090"/>
    </source>
</evidence>
<protein>
    <recommendedName>
        <fullName evidence="8">HTH myb-type domain-containing protein</fullName>
    </recommendedName>
</protein>
<dbReference type="EMBL" id="HBEL01006371">
    <property type="protein sequence ID" value="CAD8406944.1"/>
    <property type="molecule type" value="Transcribed_RNA"/>
</dbReference>
<dbReference type="InterPro" id="IPR017884">
    <property type="entry name" value="SANT_dom"/>
</dbReference>
<name>A0A7S0BYK8_9STRA</name>
<evidence type="ECO:0000259" key="5">
    <source>
        <dbReference type="PROSITE" id="PS51293"/>
    </source>
</evidence>
<dbReference type="PROSITE" id="PS51293">
    <property type="entry name" value="SANT"/>
    <property type="match status" value="1"/>
</dbReference>
<dbReference type="SMART" id="SM00717">
    <property type="entry name" value="SANT"/>
    <property type="match status" value="1"/>
</dbReference>
<proteinExistence type="predicted"/>
<evidence type="ECO:0000256" key="2">
    <source>
        <dbReference type="ARBA" id="ARBA00023163"/>
    </source>
</evidence>
<dbReference type="NCBIfam" id="TIGR01557">
    <property type="entry name" value="myb_SHAQKYF"/>
    <property type="match status" value="1"/>
</dbReference>
<dbReference type="Pfam" id="PF00249">
    <property type="entry name" value="Myb_DNA-binding"/>
    <property type="match status" value="1"/>
</dbReference>
<evidence type="ECO:0000313" key="7">
    <source>
        <dbReference type="EMBL" id="CAD8406944.1"/>
    </source>
</evidence>
<organism evidence="7">
    <name type="scientific">Proboscia inermis</name>
    <dbReference type="NCBI Taxonomy" id="420281"/>
    <lineage>
        <taxon>Eukaryota</taxon>
        <taxon>Sar</taxon>
        <taxon>Stramenopiles</taxon>
        <taxon>Ochrophyta</taxon>
        <taxon>Bacillariophyta</taxon>
        <taxon>Coscinodiscophyceae</taxon>
        <taxon>Rhizosoleniophycidae</taxon>
        <taxon>Rhizosoleniales</taxon>
        <taxon>Rhizosoleniaceae</taxon>
        <taxon>Proboscia</taxon>
    </lineage>
</organism>
<feature type="domain" description="Myb-like" evidence="4">
    <location>
        <begin position="11"/>
        <end position="62"/>
    </location>
</feature>
<dbReference type="PANTHER" id="PTHR44042">
    <property type="entry name" value="DUPLICATED HOMEODOMAIN-LIKE SUPERFAMILY PROTEIN-RELATED"/>
    <property type="match status" value="1"/>
</dbReference>
<dbReference type="SUPFAM" id="SSF46689">
    <property type="entry name" value="Homeodomain-like"/>
    <property type="match status" value="1"/>
</dbReference>
<dbReference type="PROSITE" id="PS50090">
    <property type="entry name" value="MYB_LIKE"/>
    <property type="match status" value="1"/>
</dbReference>
<dbReference type="PROSITE" id="PS51294">
    <property type="entry name" value="HTH_MYB"/>
    <property type="match status" value="1"/>
</dbReference>
<keyword evidence="3" id="KW-0539">Nucleus</keyword>
<dbReference type="Gene3D" id="1.10.10.60">
    <property type="entry name" value="Homeodomain-like"/>
    <property type="match status" value="1"/>
</dbReference>
<keyword evidence="2" id="KW-0804">Transcription</keyword>
<dbReference type="InterPro" id="IPR001005">
    <property type="entry name" value="SANT/Myb"/>
</dbReference>
<keyword evidence="1" id="KW-0805">Transcription regulation</keyword>
<dbReference type="InterPro" id="IPR006447">
    <property type="entry name" value="Myb_dom_plants"/>
</dbReference>
<evidence type="ECO:0000256" key="3">
    <source>
        <dbReference type="ARBA" id="ARBA00023242"/>
    </source>
</evidence>
<gene>
    <name evidence="7" type="ORF">PINE0816_LOCUS3061</name>
</gene>
<dbReference type="InterPro" id="IPR009057">
    <property type="entry name" value="Homeodomain-like_sf"/>
</dbReference>
<dbReference type="PANTHER" id="PTHR44042:SF11">
    <property type="entry name" value="OS06G0173800 PROTEIN"/>
    <property type="match status" value="1"/>
</dbReference>
<feature type="domain" description="SANT" evidence="5">
    <location>
        <begin position="14"/>
        <end position="66"/>
    </location>
</feature>
<dbReference type="GO" id="GO:0003677">
    <property type="term" value="F:DNA binding"/>
    <property type="evidence" value="ECO:0007669"/>
    <property type="project" value="InterPro"/>
</dbReference>
<dbReference type="AlphaFoldDB" id="A0A7S0BYK8"/>
<evidence type="ECO:0008006" key="8">
    <source>
        <dbReference type="Google" id="ProtNLM"/>
    </source>
</evidence>
<dbReference type="InterPro" id="IPR017930">
    <property type="entry name" value="Myb_dom"/>
</dbReference>
<accession>A0A7S0BYK8</accession>